<dbReference type="PANTHER" id="PTHR10504:SF133">
    <property type="entry name" value="LIPID-BINDING SERUM GLYCOPROTEIN C-TERMINAL DOMAIN-CONTAINING PROTEIN"/>
    <property type="match status" value="1"/>
</dbReference>
<proteinExistence type="predicted"/>
<dbReference type="GO" id="GO:0008289">
    <property type="term" value="F:lipid binding"/>
    <property type="evidence" value="ECO:0007669"/>
    <property type="project" value="InterPro"/>
</dbReference>
<evidence type="ECO:0000313" key="2">
    <source>
        <dbReference type="EMBL" id="CAI2369391.1"/>
    </source>
</evidence>
<feature type="signal peptide" evidence="1">
    <location>
        <begin position="1"/>
        <end position="17"/>
    </location>
</feature>
<dbReference type="PANTHER" id="PTHR10504">
    <property type="entry name" value="BACTERICIDAL PERMEABILITY-INCREASING BPI PROTEIN-RELATED"/>
    <property type="match status" value="1"/>
</dbReference>
<dbReference type="InterPro" id="IPR032942">
    <property type="entry name" value="BPI/LBP/Plunc"/>
</dbReference>
<dbReference type="GO" id="GO:0005615">
    <property type="term" value="C:extracellular space"/>
    <property type="evidence" value="ECO:0007669"/>
    <property type="project" value="TreeGrafter"/>
</dbReference>
<accession>A0AAD1UKA4</accession>
<name>A0AAD1UKA4_EUPCR</name>
<evidence type="ECO:0000256" key="1">
    <source>
        <dbReference type="SAM" id="SignalP"/>
    </source>
</evidence>
<dbReference type="Gene3D" id="3.15.10.10">
    <property type="entry name" value="Bactericidal permeability-increasing protein, domain 1"/>
    <property type="match status" value="1"/>
</dbReference>
<organism evidence="2 3">
    <name type="scientific">Euplotes crassus</name>
    <dbReference type="NCBI Taxonomy" id="5936"/>
    <lineage>
        <taxon>Eukaryota</taxon>
        <taxon>Sar</taxon>
        <taxon>Alveolata</taxon>
        <taxon>Ciliophora</taxon>
        <taxon>Intramacronucleata</taxon>
        <taxon>Spirotrichea</taxon>
        <taxon>Hypotrichia</taxon>
        <taxon>Euplotida</taxon>
        <taxon>Euplotidae</taxon>
        <taxon>Moneuplotes</taxon>
    </lineage>
</organism>
<evidence type="ECO:0000313" key="3">
    <source>
        <dbReference type="Proteomes" id="UP001295684"/>
    </source>
</evidence>
<dbReference type="InterPro" id="IPR017943">
    <property type="entry name" value="Bactericidal_perm-incr_a/b_dom"/>
</dbReference>
<dbReference type="Proteomes" id="UP001295684">
    <property type="component" value="Unassembled WGS sequence"/>
</dbReference>
<dbReference type="EMBL" id="CAMPGE010010544">
    <property type="protein sequence ID" value="CAI2369391.1"/>
    <property type="molecule type" value="Genomic_DNA"/>
</dbReference>
<comment type="caution">
    <text evidence="2">The sequence shown here is derived from an EMBL/GenBank/DDBJ whole genome shotgun (WGS) entry which is preliminary data.</text>
</comment>
<feature type="chain" id="PRO_5042094314" evidence="1">
    <location>
        <begin position="18"/>
        <end position="444"/>
    </location>
</feature>
<dbReference type="SUPFAM" id="SSF55394">
    <property type="entry name" value="Bactericidal permeability-increasing protein, BPI"/>
    <property type="match status" value="1"/>
</dbReference>
<dbReference type="AlphaFoldDB" id="A0AAD1UKA4"/>
<reference evidence="2" key="1">
    <citation type="submission" date="2023-07" db="EMBL/GenBank/DDBJ databases">
        <authorList>
            <consortium name="AG Swart"/>
            <person name="Singh M."/>
            <person name="Singh A."/>
            <person name="Seah K."/>
            <person name="Emmerich C."/>
        </authorList>
    </citation>
    <scope>NUCLEOTIDE SEQUENCE</scope>
    <source>
        <strain evidence="2">DP1</strain>
    </source>
</reference>
<protein>
    <submittedName>
        <fullName evidence="2">Uncharacterized protein</fullName>
    </submittedName>
</protein>
<keyword evidence="3" id="KW-1185">Reference proteome</keyword>
<sequence>MLKLLQVLIVLLGLTLARRNNEPGLLIAMSEGFLESIKQSYYPDLVEKMNIIQVKDFMEGKYLMKELDMSLSMPHIDDIKLYFDQKNNGVTLDLENIDFELNGKVKFSVFFIKLRTSFELKGTFSKISTTFAIEKQPKNDSYIPAVEIKKISTSIRKDSWELSHRRKLYRFFLRPLKPIIREVGMPIFEDAVKGQIRKLAPNFINKEIYKSVEILAELDPWLLINVGFVGEVKITDDTLYLPIDGTIVTPKQPSNDSHEAPKLPLKKRDPDESISIIGGEFLLNTLADALSLYSYDFDLEIDKYEVILHIPKRQSAINITNSQDGIHFLAKGYTTINNTNIAINSTVEGNLKFYFKDGDDNHLVYLVARLDRESFKVKTYGWELIGEEEAMDCVDQIFGPITYVSDEKIDLAPHPIERDMFVKLLAKYNGGEYTPNYMSFGFIV</sequence>
<keyword evidence="1" id="KW-0732">Signal</keyword>
<gene>
    <name evidence="2" type="ORF">ECRASSUSDP1_LOCUS10690</name>
</gene>